<reference evidence="2 3" key="1">
    <citation type="submission" date="2021-03" db="EMBL/GenBank/DDBJ databases">
        <title>Sequencing the genomes of 1000 actinobacteria strains.</title>
        <authorList>
            <person name="Klenk H.-P."/>
        </authorList>
    </citation>
    <scope>NUCLEOTIDE SEQUENCE [LARGE SCALE GENOMIC DNA]</scope>
    <source>
        <strain evidence="2 3">DSM 15797</strain>
    </source>
</reference>
<dbReference type="EMBL" id="JAGIOF010000001">
    <property type="protein sequence ID" value="MBP2385353.1"/>
    <property type="molecule type" value="Genomic_DNA"/>
</dbReference>
<name>A0ABS4XAF8_9MICC</name>
<gene>
    <name evidence="2" type="ORF">JOF47_000864</name>
</gene>
<accession>A0ABS4XAF8</accession>
<feature type="compositionally biased region" description="Polar residues" evidence="1">
    <location>
        <begin position="14"/>
        <end position="26"/>
    </location>
</feature>
<protein>
    <submittedName>
        <fullName evidence="2">Uncharacterized protein</fullName>
    </submittedName>
</protein>
<proteinExistence type="predicted"/>
<sequence length="34" mass="3829">MAPENTGMVAVAQVTPQYLRNRSQVTPKDLRNRS</sequence>
<evidence type="ECO:0000313" key="3">
    <source>
        <dbReference type="Proteomes" id="UP001296993"/>
    </source>
</evidence>
<comment type="caution">
    <text evidence="2">The sequence shown here is derived from an EMBL/GenBank/DDBJ whole genome shotgun (WGS) entry which is preliminary data.</text>
</comment>
<evidence type="ECO:0000256" key="1">
    <source>
        <dbReference type="SAM" id="MobiDB-lite"/>
    </source>
</evidence>
<dbReference type="Proteomes" id="UP001296993">
    <property type="component" value="Unassembled WGS sequence"/>
</dbReference>
<organism evidence="2 3">
    <name type="scientific">Paeniglutamicibacter kerguelensis</name>
    <dbReference type="NCBI Taxonomy" id="254788"/>
    <lineage>
        <taxon>Bacteria</taxon>
        <taxon>Bacillati</taxon>
        <taxon>Actinomycetota</taxon>
        <taxon>Actinomycetes</taxon>
        <taxon>Micrococcales</taxon>
        <taxon>Micrococcaceae</taxon>
        <taxon>Paeniglutamicibacter</taxon>
    </lineage>
</organism>
<evidence type="ECO:0000313" key="2">
    <source>
        <dbReference type="EMBL" id="MBP2385353.1"/>
    </source>
</evidence>
<keyword evidence="3" id="KW-1185">Reference proteome</keyword>
<feature type="region of interest" description="Disordered" evidence="1">
    <location>
        <begin position="13"/>
        <end position="34"/>
    </location>
</feature>